<feature type="transmembrane region" description="Helical" evidence="1">
    <location>
        <begin position="7"/>
        <end position="24"/>
    </location>
</feature>
<reference evidence="2" key="1">
    <citation type="submission" date="2017-05" db="EMBL/GenBank/DDBJ databases">
        <authorList>
            <person name="Varghese N."/>
            <person name="Submissions S."/>
        </authorList>
    </citation>
    <scope>NUCLEOTIDE SEQUENCE</scope>
    <source>
        <strain evidence="2">DSM 45262</strain>
    </source>
</reference>
<keyword evidence="1" id="KW-0812">Transmembrane</keyword>
<evidence type="ECO:0008006" key="4">
    <source>
        <dbReference type="Google" id="ProtNLM"/>
    </source>
</evidence>
<feature type="transmembrane region" description="Helical" evidence="1">
    <location>
        <begin position="98"/>
        <end position="117"/>
    </location>
</feature>
<proteinExistence type="predicted"/>
<dbReference type="EMBL" id="FXTU01000002">
    <property type="protein sequence ID" value="SMP14880.1"/>
    <property type="molecule type" value="Genomic_DNA"/>
</dbReference>
<dbReference type="Pfam" id="PF11255">
    <property type="entry name" value="DUF3054"/>
    <property type="match status" value="1"/>
</dbReference>
<protein>
    <recommendedName>
        <fullName evidence="4">DUF3054 domain-containing protein</fullName>
    </recommendedName>
</protein>
<feature type="transmembrane region" description="Helical" evidence="1">
    <location>
        <begin position="72"/>
        <end position="92"/>
    </location>
</feature>
<organism evidence="2 3">
    <name type="scientific">Laceyella tengchongensis</name>
    <dbReference type="NCBI Taxonomy" id="574699"/>
    <lineage>
        <taxon>Bacteria</taxon>
        <taxon>Bacillati</taxon>
        <taxon>Bacillota</taxon>
        <taxon>Bacilli</taxon>
        <taxon>Bacillales</taxon>
        <taxon>Thermoactinomycetaceae</taxon>
        <taxon>Laceyella</taxon>
    </lineage>
</organism>
<dbReference type="InterPro" id="IPR021414">
    <property type="entry name" value="DUF3054"/>
</dbReference>
<dbReference type="Proteomes" id="UP001157946">
    <property type="component" value="Unassembled WGS sequence"/>
</dbReference>
<evidence type="ECO:0000313" key="3">
    <source>
        <dbReference type="Proteomes" id="UP001157946"/>
    </source>
</evidence>
<feature type="transmembrane region" description="Helical" evidence="1">
    <location>
        <begin position="36"/>
        <end position="60"/>
    </location>
</feature>
<sequence>MRQCYKLLASLLLGDSFLFIYFSWQGRVTHQMPLDVPSVLATAAPFLIAWFMVAFSMGLYRAPHRQPLLSGWLQLCGAVLISTCLGTALRAWHLNRPFDWLFLCITALFMLAAFSLWRLGWCWVVRRWLATSSN</sequence>
<name>A0AA45WMN4_9BACL</name>
<evidence type="ECO:0000313" key="2">
    <source>
        <dbReference type="EMBL" id="SMP14880.1"/>
    </source>
</evidence>
<comment type="caution">
    <text evidence="2">The sequence shown here is derived from an EMBL/GenBank/DDBJ whole genome shotgun (WGS) entry which is preliminary data.</text>
</comment>
<accession>A0AA45WMN4</accession>
<keyword evidence="3" id="KW-1185">Reference proteome</keyword>
<gene>
    <name evidence="2" type="ORF">SAMN06265361_102633</name>
</gene>
<evidence type="ECO:0000256" key="1">
    <source>
        <dbReference type="SAM" id="Phobius"/>
    </source>
</evidence>
<dbReference type="RefSeq" id="WP_102993178.1">
    <property type="nucleotide sequence ID" value="NZ_FXTU01000002.1"/>
</dbReference>
<dbReference type="AlphaFoldDB" id="A0AA45WMN4"/>
<keyword evidence="1" id="KW-0472">Membrane</keyword>
<keyword evidence="1" id="KW-1133">Transmembrane helix</keyword>